<gene>
    <name evidence="1" type="ORF">NLS_LOCUS1211</name>
</gene>
<proteinExistence type="predicted"/>
<name>A0A3P6TWN5_LITSI</name>
<protein>
    <submittedName>
        <fullName evidence="1">Uncharacterized protein</fullName>
    </submittedName>
</protein>
<accession>A0A3P6TWN5</accession>
<evidence type="ECO:0000313" key="1">
    <source>
        <dbReference type="EMBL" id="VDK70778.1"/>
    </source>
</evidence>
<sequence length="103" mass="10943">MEWSIGQVELNGESETVEVALVSVADAADSDADLDASVDAEEDAVAVRRRHVAPPYALRLRRAAELVASRAASAVVAAVVVVREVAAVTDAVVDVKDEKLWIF</sequence>
<dbReference type="Proteomes" id="UP000277928">
    <property type="component" value="Unassembled WGS sequence"/>
</dbReference>
<evidence type="ECO:0000313" key="2">
    <source>
        <dbReference type="Proteomes" id="UP000277928"/>
    </source>
</evidence>
<reference evidence="1 2" key="1">
    <citation type="submission" date="2018-08" db="EMBL/GenBank/DDBJ databases">
        <authorList>
            <person name="Laetsch R D."/>
            <person name="Stevens L."/>
            <person name="Kumar S."/>
            <person name="Blaxter L. M."/>
        </authorList>
    </citation>
    <scope>NUCLEOTIDE SEQUENCE [LARGE SCALE GENOMIC DNA]</scope>
</reference>
<organism evidence="1 2">
    <name type="scientific">Litomosoides sigmodontis</name>
    <name type="common">Filarial nematode worm</name>
    <dbReference type="NCBI Taxonomy" id="42156"/>
    <lineage>
        <taxon>Eukaryota</taxon>
        <taxon>Metazoa</taxon>
        <taxon>Ecdysozoa</taxon>
        <taxon>Nematoda</taxon>
        <taxon>Chromadorea</taxon>
        <taxon>Rhabditida</taxon>
        <taxon>Spirurina</taxon>
        <taxon>Spiruromorpha</taxon>
        <taxon>Filarioidea</taxon>
        <taxon>Onchocercidae</taxon>
        <taxon>Litomosoides</taxon>
    </lineage>
</organism>
<dbReference type="EMBL" id="UYRX01000040">
    <property type="protein sequence ID" value="VDK70778.1"/>
    <property type="molecule type" value="Genomic_DNA"/>
</dbReference>
<keyword evidence="2" id="KW-1185">Reference proteome</keyword>
<dbReference type="AlphaFoldDB" id="A0A3P6TWN5"/>